<dbReference type="InterPro" id="IPR022029">
    <property type="entry name" value="YoaR-like_PG-bd"/>
</dbReference>
<dbReference type="InterPro" id="IPR052913">
    <property type="entry name" value="Glycopeptide_resist_protein"/>
</dbReference>
<proteinExistence type="predicted"/>
<feature type="domain" description="YoaR-like putative peptidoglycan binding" evidence="2">
    <location>
        <begin position="90"/>
        <end position="205"/>
    </location>
</feature>
<keyword evidence="1" id="KW-0472">Membrane</keyword>
<reference evidence="3 4" key="1">
    <citation type="journal article" date="2023" name="Int. J. Syst. Evol. Microbiol.">
        <title>Terrisporobacter hibernicus sp. nov., isolated from bovine faeces in Northern Ireland.</title>
        <authorList>
            <person name="Mitchell M."/>
            <person name="Nguyen S.V."/>
            <person name="Connor M."/>
            <person name="Fairley D.J."/>
            <person name="Donoghue O."/>
            <person name="Marshall H."/>
            <person name="Koolman L."/>
            <person name="McMullan G."/>
            <person name="Schaffer K.E."/>
            <person name="McGrath J.W."/>
            <person name="Fanning S."/>
        </authorList>
    </citation>
    <scope>NUCLEOTIDE SEQUENCE [LARGE SCALE GENOMIC DNA]</scope>
    <source>
        <strain evidence="3 4">MCA3</strain>
    </source>
</reference>
<feature type="transmembrane region" description="Helical" evidence="1">
    <location>
        <begin position="21"/>
        <end position="39"/>
    </location>
</feature>
<dbReference type="Proteomes" id="UP001198983">
    <property type="component" value="Chromosome"/>
</dbReference>
<evidence type="ECO:0000259" key="2">
    <source>
        <dbReference type="Pfam" id="PF12229"/>
    </source>
</evidence>
<protein>
    <submittedName>
        <fullName evidence="3">VanW family protein</fullName>
    </submittedName>
</protein>
<organism evidence="3 4">
    <name type="scientific">Terrisporobacter hibernicus</name>
    <dbReference type="NCBI Taxonomy" id="2813371"/>
    <lineage>
        <taxon>Bacteria</taxon>
        <taxon>Bacillati</taxon>
        <taxon>Bacillota</taxon>
        <taxon>Clostridia</taxon>
        <taxon>Peptostreptococcales</taxon>
        <taxon>Peptostreptococcaceae</taxon>
        <taxon>Terrisporobacter</taxon>
    </lineage>
</organism>
<gene>
    <name evidence="3" type="ORF">JW646_02600</name>
</gene>
<dbReference type="PANTHER" id="PTHR35788:SF1">
    <property type="entry name" value="EXPORTED PROTEIN"/>
    <property type="match status" value="1"/>
</dbReference>
<keyword evidence="4" id="KW-1185">Reference proteome</keyword>
<keyword evidence="1" id="KW-0812">Transmembrane</keyword>
<accession>A0AAX2ZGM1</accession>
<name>A0AAX2ZGM1_9FIRM</name>
<keyword evidence="1" id="KW-1133">Transmembrane helix</keyword>
<dbReference type="KEGG" id="tem:JW646_02600"/>
<dbReference type="RefSeq" id="WP_074918131.1">
    <property type="nucleotide sequence ID" value="NZ_CP081135.1"/>
</dbReference>
<evidence type="ECO:0000256" key="1">
    <source>
        <dbReference type="SAM" id="Phobius"/>
    </source>
</evidence>
<evidence type="ECO:0000313" key="3">
    <source>
        <dbReference type="EMBL" id="UEL48362.1"/>
    </source>
</evidence>
<dbReference type="AlphaFoldDB" id="A0AAX2ZGM1"/>
<evidence type="ECO:0000313" key="4">
    <source>
        <dbReference type="Proteomes" id="UP001198983"/>
    </source>
</evidence>
<sequence>MGDDIERKSAKKDKNKLYKRLGIAVGIIIVIICISINSFTKKSLYNGKIADNIFIQGVEVSNMSKKEAIEAINKKYKPQNLNLSYDNNNYEIDFEDIDLKYNSEELVEKAYNTTRTGSYFNDITSYISMSMKSEGEKYTIKVTYDEEKLDECLNKFANEINQDFKNASVYIGSGISVNPSKTGLKFETKENKELVKEALNNKKYETIDLKVSVTKPKISTEDVSSINTCLASFSTTFNSALIERSYNIGLSAQRCNNVILKPGETFSYNEHTGMRVLSNGYKKASVIIGDQYEDAPGGGVCQTSTTLFNAALLSGLKIDQVRNHSKTSPYVPRGRDAMVNDGDSDLRFTNNFDHAVYVQCYRSGSSVSAAIYGASQDKVGVNIKVDNFTYNGRPAAKTYRTITENGKSKTSYIYTSVYRK</sequence>
<dbReference type="PANTHER" id="PTHR35788">
    <property type="entry name" value="EXPORTED PROTEIN-RELATED"/>
    <property type="match status" value="1"/>
</dbReference>
<dbReference type="InterPro" id="IPR007391">
    <property type="entry name" value="Vancomycin_resist_VanW"/>
</dbReference>
<dbReference type="EMBL" id="CP081135">
    <property type="protein sequence ID" value="UEL48362.1"/>
    <property type="molecule type" value="Genomic_DNA"/>
</dbReference>
<dbReference type="Pfam" id="PF12229">
    <property type="entry name" value="PG_binding_4"/>
    <property type="match status" value="1"/>
</dbReference>
<dbReference type="Pfam" id="PF04294">
    <property type="entry name" value="VanW"/>
    <property type="match status" value="1"/>
</dbReference>